<evidence type="ECO:0000313" key="2">
    <source>
        <dbReference type="Proteomes" id="UP000326912"/>
    </source>
</evidence>
<sequence length="90" mass="10356">MEDKTVRQLVEEIHQQLKPLSELSTSVVMQAELQSYTEDLYNQLVQICYEGIDFLSKLEVGQVVTAEYVTRRDELVSKARRLILDAPNAQ</sequence>
<proteinExistence type="predicted"/>
<name>A0A5J4KJY8_9CHLR</name>
<comment type="caution">
    <text evidence="1">The sequence shown here is derived from an EMBL/GenBank/DDBJ whole genome shotgun (WGS) entry which is preliminary data.</text>
</comment>
<dbReference type="RefSeq" id="WP_151756003.1">
    <property type="nucleotide sequence ID" value="NZ_BKZW01000001.1"/>
</dbReference>
<accession>A0A5J4KJY8</accession>
<dbReference type="AlphaFoldDB" id="A0A5J4KJY8"/>
<gene>
    <name evidence="1" type="ORF">KDW_22350</name>
</gene>
<dbReference type="Proteomes" id="UP000326912">
    <property type="component" value="Unassembled WGS sequence"/>
</dbReference>
<keyword evidence="2" id="KW-1185">Reference proteome</keyword>
<protein>
    <submittedName>
        <fullName evidence="1">Uncharacterized protein</fullName>
    </submittedName>
</protein>
<organism evidence="1 2">
    <name type="scientific">Dictyobacter vulcani</name>
    <dbReference type="NCBI Taxonomy" id="2607529"/>
    <lineage>
        <taxon>Bacteria</taxon>
        <taxon>Bacillati</taxon>
        <taxon>Chloroflexota</taxon>
        <taxon>Ktedonobacteria</taxon>
        <taxon>Ktedonobacterales</taxon>
        <taxon>Dictyobacteraceae</taxon>
        <taxon>Dictyobacter</taxon>
    </lineage>
</organism>
<reference evidence="1 2" key="1">
    <citation type="submission" date="2019-10" db="EMBL/GenBank/DDBJ databases">
        <title>Dictyobacter vulcani sp. nov., within the class Ktedonobacteria, isolated from soil of volcanic Mt. Zao.</title>
        <authorList>
            <person name="Zheng Y."/>
            <person name="Wang C.M."/>
            <person name="Sakai Y."/>
            <person name="Abe K."/>
            <person name="Yokota A."/>
            <person name="Yabe S."/>
        </authorList>
    </citation>
    <scope>NUCLEOTIDE SEQUENCE [LARGE SCALE GENOMIC DNA]</scope>
    <source>
        <strain evidence="1 2">W12</strain>
    </source>
</reference>
<evidence type="ECO:0000313" key="1">
    <source>
        <dbReference type="EMBL" id="GER88073.1"/>
    </source>
</evidence>
<dbReference type="EMBL" id="BKZW01000001">
    <property type="protein sequence ID" value="GER88073.1"/>
    <property type="molecule type" value="Genomic_DNA"/>
</dbReference>